<accession>A0A1A7Z146</accession>
<dbReference type="Gene3D" id="3.10.100.10">
    <property type="entry name" value="Mannose-Binding Protein A, subunit A"/>
    <property type="match status" value="1"/>
</dbReference>
<keyword evidence="3" id="KW-0472">Membrane</keyword>
<dbReference type="PANTHER" id="PTHR22803">
    <property type="entry name" value="MANNOSE, PHOSPHOLIPASE, LECTIN RECEPTOR RELATED"/>
    <property type="match status" value="1"/>
</dbReference>
<name>A0A1A7Z146_9TELE</name>
<keyword evidence="2" id="KW-1015">Disulfide bond</keyword>
<dbReference type="InterPro" id="IPR033989">
    <property type="entry name" value="CD209-like_CTLD"/>
</dbReference>
<dbReference type="PROSITE" id="PS00615">
    <property type="entry name" value="C_TYPE_LECTIN_1"/>
    <property type="match status" value="1"/>
</dbReference>
<dbReference type="GO" id="GO:0030246">
    <property type="term" value="F:carbohydrate binding"/>
    <property type="evidence" value="ECO:0007669"/>
    <property type="project" value="UniProtKB-KW"/>
</dbReference>
<dbReference type="InterPro" id="IPR018378">
    <property type="entry name" value="C-type_lectin_CS"/>
</dbReference>
<evidence type="ECO:0000256" key="1">
    <source>
        <dbReference type="ARBA" id="ARBA00022734"/>
    </source>
</evidence>
<dbReference type="Pfam" id="PF00059">
    <property type="entry name" value="Lectin_C"/>
    <property type="match status" value="1"/>
</dbReference>
<evidence type="ECO:0000259" key="4">
    <source>
        <dbReference type="PROSITE" id="PS50041"/>
    </source>
</evidence>
<organism evidence="5">
    <name type="scientific">Iconisemion striatum</name>
    <dbReference type="NCBI Taxonomy" id="60296"/>
    <lineage>
        <taxon>Eukaryota</taxon>
        <taxon>Metazoa</taxon>
        <taxon>Chordata</taxon>
        <taxon>Craniata</taxon>
        <taxon>Vertebrata</taxon>
        <taxon>Euteleostomi</taxon>
        <taxon>Actinopterygii</taxon>
        <taxon>Neopterygii</taxon>
        <taxon>Teleostei</taxon>
        <taxon>Neoteleostei</taxon>
        <taxon>Acanthomorphata</taxon>
        <taxon>Ovalentaria</taxon>
        <taxon>Atherinomorphae</taxon>
        <taxon>Cyprinodontiformes</taxon>
        <taxon>Nothobranchiidae</taxon>
        <taxon>Iconisemion</taxon>
    </lineage>
</organism>
<dbReference type="CDD" id="cd03590">
    <property type="entry name" value="CLECT_DC-SIGN_like"/>
    <property type="match status" value="1"/>
</dbReference>
<dbReference type="InterPro" id="IPR016186">
    <property type="entry name" value="C-type_lectin-like/link_sf"/>
</dbReference>
<reference evidence="5" key="2">
    <citation type="submission" date="2016-06" db="EMBL/GenBank/DDBJ databases">
        <title>The genome of a short-lived fish provides insights into sex chromosome evolution and the genetic control of aging.</title>
        <authorList>
            <person name="Reichwald K."/>
            <person name="Felder M."/>
            <person name="Petzold A."/>
            <person name="Koch P."/>
            <person name="Groth M."/>
            <person name="Platzer M."/>
        </authorList>
    </citation>
    <scope>NUCLEOTIDE SEQUENCE</scope>
    <source>
        <tissue evidence="5">Brain</tissue>
    </source>
</reference>
<dbReference type="SUPFAM" id="SSF56436">
    <property type="entry name" value="C-type lectin-like"/>
    <property type="match status" value="1"/>
</dbReference>
<dbReference type="InterPro" id="IPR016187">
    <property type="entry name" value="CTDL_fold"/>
</dbReference>
<feature type="transmembrane region" description="Helical" evidence="3">
    <location>
        <begin position="35"/>
        <end position="55"/>
    </location>
</feature>
<dbReference type="EMBL" id="HADX01013849">
    <property type="protein sequence ID" value="SBP36081.1"/>
    <property type="molecule type" value="Transcribed_RNA"/>
</dbReference>
<sequence length="280" mass="31871">MMSDSLYDQDLEGCALWIKEDPSHLASWWSRFRRWLLPVLMAAAVLVLIVVMAATNVSTSNRLWSSEQRVSDLGDMVDTLKASLQQTEESVKQTQQLQLDVKSNKDHLTSVVDSLKQLSVLNSLSRNVASLKCSVQLIINNSSAGHCCPLDWISFGSNCYRFSTEFLSWNKSKEWCENQDAHLVVLNSDQEWDFVTKHSIPGVYWVGLTDGRTGRWEWVNQTPYRMERRRWSPGQPDSWTGHSLGPGDEDCAQLNQDGRLNDLHCNIDLNFICQKSSLNS</sequence>
<evidence type="ECO:0000313" key="5">
    <source>
        <dbReference type="EMBL" id="SBP36081.1"/>
    </source>
</evidence>
<evidence type="ECO:0000256" key="3">
    <source>
        <dbReference type="SAM" id="Phobius"/>
    </source>
</evidence>
<dbReference type="InterPro" id="IPR001304">
    <property type="entry name" value="C-type_lectin-like"/>
</dbReference>
<dbReference type="PROSITE" id="PS50041">
    <property type="entry name" value="C_TYPE_LECTIN_2"/>
    <property type="match status" value="1"/>
</dbReference>
<dbReference type="AlphaFoldDB" id="A0A1A7Z146"/>
<feature type="domain" description="C-type lectin" evidence="4">
    <location>
        <begin position="155"/>
        <end position="274"/>
    </location>
</feature>
<keyword evidence="3" id="KW-1133">Transmembrane helix</keyword>
<dbReference type="SMART" id="SM00034">
    <property type="entry name" value="CLECT"/>
    <property type="match status" value="1"/>
</dbReference>
<evidence type="ECO:0000256" key="2">
    <source>
        <dbReference type="ARBA" id="ARBA00023157"/>
    </source>
</evidence>
<keyword evidence="1" id="KW-0430">Lectin</keyword>
<proteinExistence type="predicted"/>
<dbReference type="InterPro" id="IPR050111">
    <property type="entry name" value="C-type_lectin/snaclec_domain"/>
</dbReference>
<dbReference type="EMBL" id="HADW01000434">
    <property type="protein sequence ID" value="SBP01834.1"/>
    <property type="molecule type" value="Transcribed_RNA"/>
</dbReference>
<keyword evidence="5" id="KW-0675">Receptor</keyword>
<keyword evidence="3" id="KW-0812">Transmembrane</keyword>
<gene>
    <name evidence="5" type="primary">ASGR1</name>
</gene>
<protein>
    <submittedName>
        <fullName evidence="5">Asialoglycoprotein receptor 1</fullName>
    </submittedName>
</protein>
<reference evidence="5" key="1">
    <citation type="submission" date="2016-05" db="EMBL/GenBank/DDBJ databases">
        <authorList>
            <person name="Lavstsen T."/>
            <person name="Jespersen J.S."/>
        </authorList>
    </citation>
    <scope>NUCLEOTIDE SEQUENCE</scope>
    <source>
        <tissue evidence="5">Brain</tissue>
    </source>
</reference>